<sequence>MSDHETARTPEDLTRMFVEYSNAGDPDAVAALYHEDAVMAFPPGQVTRGRQAIRDLWATVLEQRPTFVPEPPLPTLYFGEDLALTSTPPRDGAGARAQVVMRRPDGSWVRVIDQPEFCTPTR</sequence>
<dbReference type="AlphaFoldDB" id="A0ABD7V470"/>
<reference evidence="2 3" key="1">
    <citation type="submission" date="2019-02" db="EMBL/GenBank/DDBJ databases">
        <authorList>
            <consortium name="Pathogen Informatics"/>
        </authorList>
    </citation>
    <scope>NUCLEOTIDE SEQUENCE [LARGE SCALE GENOMIC DNA]</scope>
    <source>
        <strain evidence="2 3">3012STDY6756503</strain>
    </source>
</reference>
<dbReference type="Gene3D" id="3.10.450.50">
    <property type="match status" value="1"/>
</dbReference>
<evidence type="ECO:0000313" key="2">
    <source>
        <dbReference type="EMBL" id="VFA89143.1"/>
    </source>
</evidence>
<gene>
    <name evidence="2" type="ORF">NCTC8139_02703</name>
</gene>
<evidence type="ECO:0000313" key="3">
    <source>
        <dbReference type="Proteomes" id="UP000360750"/>
    </source>
</evidence>
<dbReference type="Pfam" id="PF12680">
    <property type="entry name" value="SnoaL_2"/>
    <property type="match status" value="1"/>
</dbReference>
<protein>
    <submittedName>
        <fullName evidence="2">SnoaL-like domain</fullName>
    </submittedName>
</protein>
<comment type="caution">
    <text evidence="2">The sequence shown here is derived from an EMBL/GenBank/DDBJ whole genome shotgun (WGS) entry which is preliminary data.</text>
</comment>
<dbReference type="InterPro" id="IPR011944">
    <property type="entry name" value="Steroid_delta5-4_isomerase"/>
</dbReference>
<dbReference type="EMBL" id="CAACYD010000007">
    <property type="protein sequence ID" value="VFA89143.1"/>
    <property type="molecule type" value="Genomic_DNA"/>
</dbReference>
<accession>A0ABD7V470</accession>
<organism evidence="2 3">
    <name type="scientific">Gordonia paraffinivorans</name>
    <dbReference type="NCBI Taxonomy" id="175628"/>
    <lineage>
        <taxon>Bacteria</taxon>
        <taxon>Bacillati</taxon>
        <taxon>Actinomycetota</taxon>
        <taxon>Actinomycetes</taxon>
        <taxon>Mycobacteriales</taxon>
        <taxon>Gordoniaceae</taxon>
        <taxon>Gordonia</taxon>
    </lineage>
</organism>
<dbReference type="SUPFAM" id="SSF54427">
    <property type="entry name" value="NTF2-like"/>
    <property type="match status" value="1"/>
</dbReference>
<dbReference type="RefSeq" id="WP_006901392.1">
    <property type="nucleotide sequence ID" value="NZ_CAACYD010000007.1"/>
</dbReference>
<dbReference type="InterPro" id="IPR037401">
    <property type="entry name" value="SnoaL-like"/>
</dbReference>
<feature type="domain" description="SnoaL-like" evidence="1">
    <location>
        <begin position="15"/>
        <end position="110"/>
    </location>
</feature>
<dbReference type="NCBIfam" id="TIGR02246">
    <property type="entry name" value="SgcJ/EcaC family oxidoreductase"/>
    <property type="match status" value="1"/>
</dbReference>
<dbReference type="Proteomes" id="UP000360750">
    <property type="component" value="Unassembled WGS sequence"/>
</dbReference>
<dbReference type="GeneID" id="60750696"/>
<evidence type="ECO:0000259" key="1">
    <source>
        <dbReference type="Pfam" id="PF12680"/>
    </source>
</evidence>
<proteinExistence type="predicted"/>
<dbReference type="InterPro" id="IPR032710">
    <property type="entry name" value="NTF2-like_dom_sf"/>
</dbReference>
<name>A0ABD7V470_9ACTN</name>